<evidence type="ECO:0000313" key="2">
    <source>
        <dbReference type="Proteomes" id="UP000000628"/>
    </source>
</evidence>
<dbReference type="EMBL" id="CP001706">
    <property type="protein sequence ID" value="ACV09779.1"/>
    <property type="molecule type" value="Genomic_DNA"/>
</dbReference>
<dbReference type="RefSeq" id="WP_015772407.1">
    <property type="nucleotide sequence ID" value="NC_013174.1"/>
</dbReference>
<dbReference type="STRING" id="471856.Jden_2142"/>
<evidence type="ECO:0000313" key="1">
    <source>
        <dbReference type="EMBL" id="ACV09779.1"/>
    </source>
</evidence>
<name>C7R155_JONDD</name>
<proteinExistence type="predicted"/>
<dbReference type="KEGG" id="jde:Jden_2142"/>
<reference evidence="1 2" key="1">
    <citation type="journal article" date="2009" name="Stand. Genomic Sci.">
        <title>Complete genome sequence of Jonesia denitrificans type strain (Prevot 55134).</title>
        <authorList>
            <person name="Pukall R."/>
            <person name="Gehrich-Schroter G."/>
            <person name="Lapidus A."/>
            <person name="Nolan M."/>
            <person name="Glavina Del Rio T."/>
            <person name="Lucas S."/>
            <person name="Chen F."/>
            <person name="Tice H."/>
            <person name="Pitluck S."/>
            <person name="Cheng J.F."/>
            <person name="Copeland A."/>
            <person name="Saunders E."/>
            <person name="Brettin T."/>
            <person name="Detter J.C."/>
            <person name="Bruce D."/>
            <person name="Goodwin L."/>
            <person name="Pati A."/>
            <person name="Ivanova N."/>
            <person name="Mavromatis K."/>
            <person name="Ovchinnikova G."/>
            <person name="Chen A."/>
            <person name="Palaniappan K."/>
            <person name="Land M."/>
            <person name="Hauser L."/>
            <person name="Chang Y.J."/>
            <person name="Jeffries C.D."/>
            <person name="Chain P."/>
            <person name="Goker M."/>
            <person name="Bristow J."/>
            <person name="Eisen J.A."/>
            <person name="Markowitz V."/>
            <person name="Hugenholtz P."/>
            <person name="Kyrpides N.C."/>
            <person name="Klenk H.P."/>
            <person name="Han C."/>
        </authorList>
    </citation>
    <scope>NUCLEOTIDE SEQUENCE [LARGE SCALE GENOMIC DNA]</scope>
    <source>
        <strain evidence="2">ATCC 14870 / DSM 20603 / BCRC 15368 / CIP 55.134 / JCM 11481 / NBRC 15587 / NCTC 10816 / Prevot 55134</strain>
    </source>
</reference>
<sequence length="177" mass="19199">MDLTETITPKSDQLDAVDLQVSGPRTFTIESVSKGNREQPVNIRLVGLDRVWRPSKSMRRVLVSGWGPDGSKYAGKRLTLFCDEKVKYAGEEVGGIRISHMSDLAKAPLTTVLIVSRGKSTVYTVQRLTEAPQVTADMIAACTDEATLKQWWGSASPDLQPAIVARVEALRAGGEAG</sequence>
<keyword evidence="2" id="KW-1185">Reference proteome</keyword>
<accession>C7R155</accession>
<protein>
    <submittedName>
        <fullName evidence="1">Uncharacterized protein</fullName>
    </submittedName>
</protein>
<dbReference type="AlphaFoldDB" id="C7R155"/>
<dbReference type="Proteomes" id="UP000000628">
    <property type="component" value="Chromosome"/>
</dbReference>
<organism evidence="1 2">
    <name type="scientific">Jonesia denitrificans (strain ATCC 14870 / DSM 20603 / BCRC 15368 / CIP 55.134 / JCM 11481 / NBRC 15587 / NCTC 10816 / Prevot 55134)</name>
    <name type="common">Listeria denitrificans</name>
    <dbReference type="NCBI Taxonomy" id="471856"/>
    <lineage>
        <taxon>Bacteria</taxon>
        <taxon>Bacillati</taxon>
        <taxon>Actinomycetota</taxon>
        <taxon>Actinomycetes</taxon>
        <taxon>Micrococcales</taxon>
        <taxon>Jonesiaceae</taxon>
        <taxon>Jonesia</taxon>
    </lineage>
</organism>
<dbReference type="OrthoDB" id="4541095at2"/>
<dbReference type="HOGENOM" id="CLU_114959_0_0_11"/>
<dbReference type="eggNOG" id="ENOG5032SAX">
    <property type="taxonomic scope" value="Bacteria"/>
</dbReference>
<gene>
    <name evidence="1" type="ordered locus">Jden_2142</name>
</gene>